<dbReference type="EMBL" id="FWWY01000001">
    <property type="protein sequence ID" value="SMC05777.1"/>
    <property type="molecule type" value="Genomic_DNA"/>
</dbReference>
<evidence type="ECO:0000256" key="2">
    <source>
        <dbReference type="ARBA" id="ARBA00022777"/>
    </source>
</evidence>
<evidence type="ECO:0000256" key="1">
    <source>
        <dbReference type="ARBA" id="ARBA00022679"/>
    </source>
</evidence>
<evidence type="ECO:0000313" key="5">
    <source>
        <dbReference type="Proteomes" id="UP000192660"/>
    </source>
</evidence>
<keyword evidence="1" id="KW-0808">Transferase</keyword>
<protein>
    <submittedName>
        <fullName evidence="4">Sugar or nucleoside kinase, ribokinase family</fullName>
    </submittedName>
</protein>
<dbReference type="PANTHER" id="PTHR10584">
    <property type="entry name" value="SUGAR KINASE"/>
    <property type="match status" value="1"/>
</dbReference>
<dbReference type="InterPro" id="IPR011611">
    <property type="entry name" value="PfkB_dom"/>
</dbReference>
<dbReference type="RefSeq" id="WP_020373606.1">
    <property type="nucleotide sequence ID" value="NZ_FWWY01000001.1"/>
</dbReference>
<dbReference type="PRINTS" id="PR00990">
    <property type="entry name" value="RIBOKINASE"/>
</dbReference>
<dbReference type="InterPro" id="IPR029056">
    <property type="entry name" value="Ribokinase-like"/>
</dbReference>
<dbReference type="PANTHER" id="PTHR10584:SF167">
    <property type="entry name" value="PFKB DOMAIN PROTEIN"/>
    <property type="match status" value="1"/>
</dbReference>
<keyword evidence="2 4" id="KW-0418">Kinase</keyword>
<keyword evidence="5" id="KW-1185">Reference proteome</keyword>
<reference evidence="5" key="1">
    <citation type="submission" date="2017-04" db="EMBL/GenBank/DDBJ databases">
        <authorList>
            <person name="Varghese N."/>
            <person name="Submissions S."/>
        </authorList>
    </citation>
    <scope>NUCLEOTIDE SEQUENCE [LARGE SCALE GENOMIC DNA]</scope>
    <source>
        <strain evidence="5">DSM 9293</strain>
    </source>
</reference>
<dbReference type="Pfam" id="PF00294">
    <property type="entry name" value="PfkB"/>
    <property type="match status" value="1"/>
</dbReference>
<dbReference type="Proteomes" id="UP000192660">
    <property type="component" value="Unassembled WGS sequence"/>
</dbReference>
<dbReference type="GO" id="GO:0016301">
    <property type="term" value="F:kinase activity"/>
    <property type="evidence" value="ECO:0007669"/>
    <property type="project" value="UniProtKB-KW"/>
</dbReference>
<dbReference type="GO" id="GO:0006796">
    <property type="term" value="P:phosphate-containing compound metabolic process"/>
    <property type="evidence" value="ECO:0007669"/>
    <property type="project" value="UniProtKB-ARBA"/>
</dbReference>
<accession>A0A1W1WHN2</accession>
<evidence type="ECO:0000259" key="3">
    <source>
        <dbReference type="Pfam" id="PF00294"/>
    </source>
</evidence>
<gene>
    <name evidence="4" type="ORF">SAMN00768000_2442</name>
</gene>
<evidence type="ECO:0000313" key="4">
    <source>
        <dbReference type="EMBL" id="SMC05777.1"/>
    </source>
</evidence>
<proteinExistence type="predicted"/>
<name>A0A1W1WHN2_SULTA</name>
<organism evidence="4 5">
    <name type="scientific">Sulfobacillus thermosulfidooxidans (strain DSM 9293 / VKM B-1269 / AT-1)</name>
    <dbReference type="NCBI Taxonomy" id="929705"/>
    <lineage>
        <taxon>Bacteria</taxon>
        <taxon>Bacillati</taxon>
        <taxon>Bacillota</taxon>
        <taxon>Clostridia</taxon>
        <taxon>Eubacteriales</taxon>
        <taxon>Clostridiales Family XVII. Incertae Sedis</taxon>
        <taxon>Sulfobacillus</taxon>
    </lineage>
</organism>
<sequence length="277" mass="29891">MANIDVLVLGDTAWDTVVRITKPLAFGHDVPARIFAGPGGQGLNMAVSANKEGVRTALITQIGHDERSQFLRDWILQQDIILPLLTEQDPLTQVVAVVRDDGERALLTDAGSGPLSWPPSSLRPCIMLVSGYLLARDDGVERVIAWMKWARDQEATILLDASHPRLAPQLTAVLEYADWLLANEEEWDALGAPHSPAVLLKRGAEGIDIILPSERRQIPSPPGDIIDTTGAGDAVAGSFAAMLAKNYSPIEAATHAILRGVEVCGHLGAVFWNHVND</sequence>
<feature type="domain" description="Carbohydrate kinase PfkB" evidence="3">
    <location>
        <begin position="35"/>
        <end position="269"/>
    </location>
</feature>
<dbReference type="SUPFAM" id="SSF53613">
    <property type="entry name" value="Ribokinase-like"/>
    <property type="match status" value="1"/>
</dbReference>
<dbReference type="AlphaFoldDB" id="A0A1W1WHN2"/>
<dbReference type="Gene3D" id="3.40.1190.20">
    <property type="match status" value="1"/>
</dbReference>
<dbReference type="OrthoDB" id="9775849at2"/>
<dbReference type="InterPro" id="IPR002139">
    <property type="entry name" value="Ribo/fructo_kinase"/>
</dbReference>